<dbReference type="AlphaFoldDB" id="A0A850H1T6"/>
<accession>A0A850H1T6</accession>
<dbReference type="Proteomes" id="UP000561438">
    <property type="component" value="Unassembled WGS sequence"/>
</dbReference>
<name>A0A850H1T6_9SPHN</name>
<reference evidence="2 3" key="1">
    <citation type="submission" date="2020-06" db="EMBL/GenBank/DDBJ databases">
        <title>Altererythrobacter sp. HHU K3-1.</title>
        <authorList>
            <person name="Zhang D."/>
            <person name="Xue H."/>
        </authorList>
    </citation>
    <scope>NUCLEOTIDE SEQUENCE [LARGE SCALE GENOMIC DNA]</scope>
    <source>
        <strain evidence="2 3">HHU K3-1</strain>
    </source>
</reference>
<comment type="caution">
    <text evidence="2">The sequence shown here is derived from an EMBL/GenBank/DDBJ whole genome shotgun (WGS) entry which is preliminary data.</text>
</comment>
<evidence type="ECO:0000256" key="1">
    <source>
        <dbReference type="SAM" id="MobiDB-lite"/>
    </source>
</evidence>
<feature type="region of interest" description="Disordered" evidence="1">
    <location>
        <begin position="1"/>
        <end position="48"/>
    </location>
</feature>
<keyword evidence="3" id="KW-1185">Reference proteome</keyword>
<gene>
    <name evidence="2" type="ORF">HUV48_05935</name>
</gene>
<sequence length="48" mass="5020">MPETTASETARPTWSKPELRRLGTVRDIAQPGANLDQGASGKGVPIAS</sequence>
<protein>
    <submittedName>
        <fullName evidence="2">Uncharacterized protein</fullName>
    </submittedName>
</protein>
<feature type="compositionally biased region" description="Polar residues" evidence="1">
    <location>
        <begin position="1"/>
        <end position="12"/>
    </location>
</feature>
<evidence type="ECO:0000313" key="2">
    <source>
        <dbReference type="EMBL" id="NVD44557.1"/>
    </source>
</evidence>
<evidence type="ECO:0000313" key="3">
    <source>
        <dbReference type="Proteomes" id="UP000561438"/>
    </source>
</evidence>
<proteinExistence type="predicted"/>
<dbReference type="EMBL" id="JABWGV010000002">
    <property type="protein sequence ID" value="NVD44557.1"/>
    <property type="molecule type" value="Genomic_DNA"/>
</dbReference>
<organism evidence="2 3">
    <name type="scientific">Qipengyuania atrilutea</name>
    <dbReference type="NCBI Taxonomy" id="2744473"/>
    <lineage>
        <taxon>Bacteria</taxon>
        <taxon>Pseudomonadati</taxon>
        <taxon>Pseudomonadota</taxon>
        <taxon>Alphaproteobacteria</taxon>
        <taxon>Sphingomonadales</taxon>
        <taxon>Erythrobacteraceae</taxon>
        <taxon>Qipengyuania</taxon>
    </lineage>
</organism>
<dbReference type="RefSeq" id="WP_176266880.1">
    <property type="nucleotide sequence ID" value="NZ_JABWGV010000002.1"/>
</dbReference>